<proteinExistence type="predicted"/>
<name>A0A821LX74_9BILA</name>
<feature type="compositionally biased region" description="Polar residues" evidence="1">
    <location>
        <begin position="35"/>
        <end position="45"/>
    </location>
</feature>
<dbReference type="AlphaFoldDB" id="A0A821LX74"/>
<accession>A0A821LX74</accession>
<dbReference type="EMBL" id="CAJOBP010041490">
    <property type="protein sequence ID" value="CAF4758429.1"/>
    <property type="molecule type" value="Genomic_DNA"/>
</dbReference>
<dbReference type="Proteomes" id="UP000663873">
    <property type="component" value="Unassembled WGS sequence"/>
</dbReference>
<feature type="non-terminal residue" evidence="2">
    <location>
        <position position="1"/>
    </location>
</feature>
<evidence type="ECO:0000313" key="2">
    <source>
        <dbReference type="EMBL" id="CAF4758429.1"/>
    </source>
</evidence>
<feature type="region of interest" description="Disordered" evidence="1">
    <location>
        <begin position="1"/>
        <end position="61"/>
    </location>
</feature>
<gene>
    <name evidence="2" type="ORF">UJA718_LOCUS39314</name>
</gene>
<sequence length="180" mass="20220">AEHYQGVVPYLRRSRSKVRTPSPPPIRTTSSKRSVSPSQTENYQESIPYLRSSKSKIRAPTPIVEHTNSARSPTVNEDKIDDIDPQQTFTYYSLQNINESMNTSSPVMVENEEHTTQNYNVQNKKDTQRTTAASSAVKSAKSIVLINPDDQSIAVVENSYTKGAKSVKIARFIERDVCIE</sequence>
<reference evidence="2" key="1">
    <citation type="submission" date="2021-02" db="EMBL/GenBank/DDBJ databases">
        <authorList>
            <person name="Nowell W R."/>
        </authorList>
    </citation>
    <scope>NUCLEOTIDE SEQUENCE</scope>
</reference>
<protein>
    <submittedName>
        <fullName evidence="2">Uncharacterized protein</fullName>
    </submittedName>
</protein>
<keyword evidence="3" id="KW-1185">Reference proteome</keyword>
<organism evidence="2 3">
    <name type="scientific">Rotaria socialis</name>
    <dbReference type="NCBI Taxonomy" id="392032"/>
    <lineage>
        <taxon>Eukaryota</taxon>
        <taxon>Metazoa</taxon>
        <taxon>Spiralia</taxon>
        <taxon>Gnathifera</taxon>
        <taxon>Rotifera</taxon>
        <taxon>Eurotatoria</taxon>
        <taxon>Bdelloidea</taxon>
        <taxon>Philodinida</taxon>
        <taxon>Philodinidae</taxon>
        <taxon>Rotaria</taxon>
    </lineage>
</organism>
<evidence type="ECO:0000256" key="1">
    <source>
        <dbReference type="SAM" id="MobiDB-lite"/>
    </source>
</evidence>
<comment type="caution">
    <text evidence="2">The sequence shown here is derived from an EMBL/GenBank/DDBJ whole genome shotgun (WGS) entry which is preliminary data.</text>
</comment>
<evidence type="ECO:0000313" key="3">
    <source>
        <dbReference type="Proteomes" id="UP000663873"/>
    </source>
</evidence>